<reference evidence="1 2" key="1">
    <citation type="journal article" date="2019" name="Sci. Rep.">
        <title>Orb-weaving spider Araneus ventricosus genome elucidates the spidroin gene catalogue.</title>
        <authorList>
            <person name="Kono N."/>
            <person name="Nakamura H."/>
            <person name="Ohtoshi R."/>
            <person name="Moran D.A.P."/>
            <person name="Shinohara A."/>
            <person name="Yoshida Y."/>
            <person name="Fujiwara M."/>
            <person name="Mori M."/>
            <person name="Tomita M."/>
            <person name="Arakawa K."/>
        </authorList>
    </citation>
    <scope>NUCLEOTIDE SEQUENCE [LARGE SCALE GENOMIC DNA]</scope>
</reference>
<gene>
    <name evidence="1" type="ORF">AVEN_84142_1</name>
</gene>
<proteinExistence type="predicted"/>
<organism evidence="1 2">
    <name type="scientific">Araneus ventricosus</name>
    <name type="common">Orbweaver spider</name>
    <name type="synonym">Epeira ventricosa</name>
    <dbReference type="NCBI Taxonomy" id="182803"/>
    <lineage>
        <taxon>Eukaryota</taxon>
        <taxon>Metazoa</taxon>
        <taxon>Ecdysozoa</taxon>
        <taxon>Arthropoda</taxon>
        <taxon>Chelicerata</taxon>
        <taxon>Arachnida</taxon>
        <taxon>Araneae</taxon>
        <taxon>Araneomorphae</taxon>
        <taxon>Entelegynae</taxon>
        <taxon>Araneoidea</taxon>
        <taxon>Araneidae</taxon>
        <taxon>Araneus</taxon>
    </lineage>
</organism>
<protein>
    <submittedName>
        <fullName evidence="1">Uncharacterized protein</fullName>
    </submittedName>
</protein>
<evidence type="ECO:0000313" key="2">
    <source>
        <dbReference type="Proteomes" id="UP000499080"/>
    </source>
</evidence>
<name>A0A4Y2KVL6_ARAVE</name>
<accession>A0A4Y2KVL6</accession>
<keyword evidence="2" id="KW-1185">Reference proteome</keyword>
<dbReference type="EMBL" id="BGPR01004979">
    <property type="protein sequence ID" value="GBN05553.1"/>
    <property type="molecule type" value="Genomic_DNA"/>
</dbReference>
<dbReference type="OrthoDB" id="10604319at2759"/>
<dbReference type="AlphaFoldDB" id="A0A4Y2KVL6"/>
<evidence type="ECO:0000313" key="1">
    <source>
        <dbReference type="EMBL" id="GBN05553.1"/>
    </source>
</evidence>
<comment type="caution">
    <text evidence="1">The sequence shown here is derived from an EMBL/GenBank/DDBJ whole genome shotgun (WGS) entry which is preliminary data.</text>
</comment>
<dbReference type="Proteomes" id="UP000499080">
    <property type="component" value="Unassembled WGS sequence"/>
</dbReference>
<sequence length="101" mass="11708">MPLSLGSKQHLSSWDRKKDLAEANGEILEETPVSPEWKDWYLLRNLSGQRRAGPSTDQPFIAVRDPRALLERAWCSNSGRFQMMDRKMVEVLPFFPFAICR</sequence>